<dbReference type="FunFam" id="2.30.29.30:FF:000303">
    <property type="entry name" value="Sterol 3-beta-glucosyltransferase"/>
    <property type="match status" value="1"/>
</dbReference>
<dbReference type="Pfam" id="PF06722">
    <property type="entry name" value="EryCIII-like_C"/>
    <property type="match status" value="1"/>
</dbReference>
<dbReference type="InterPro" id="IPR004182">
    <property type="entry name" value="GRAM"/>
</dbReference>
<evidence type="ECO:0000256" key="2">
    <source>
        <dbReference type="ARBA" id="ARBA00004496"/>
    </source>
</evidence>
<feature type="compositionally biased region" description="Basic and acidic residues" evidence="20">
    <location>
        <begin position="849"/>
        <end position="872"/>
    </location>
</feature>
<evidence type="ECO:0000256" key="17">
    <source>
        <dbReference type="ARBA" id="ARBA00029843"/>
    </source>
</evidence>
<feature type="region of interest" description="Disordered" evidence="20">
    <location>
        <begin position="828"/>
        <end position="975"/>
    </location>
</feature>
<comment type="subcellular location">
    <subcellularLocation>
        <location evidence="2">Cytoplasm</location>
    </subcellularLocation>
    <subcellularLocation>
        <location evidence="1">Membrane</location>
        <topology evidence="1">Peripheral membrane protein</topology>
    </subcellularLocation>
</comment>
<dbReference type="PANTHER" id="PTHR48050:SF25">
    <property type="entry name" value="STEROL 3-BETA-GLUCOSYLTRANSFERASE"/>
    <property type="match status" value="1"/>
</dbReference>
<evidence type="ECO:0000256" key="13">
    <source>
        <dbReference type="ARBA" id="ARBA00023098"/>
    </source>
</evidence>
<evidence type="ECO:0000256" key="18">
    <source>
        <dbReference type="ARBA" id="ARBA00047886"/>
    </source>
</evidence>
<dbReference type="GO" id="GO:0016906">
    <property type="term" value="F:sterol 3-beta-glucosyltransferase activity"/>
    <property type="evidence" value="ECO:0007669"/>
    <property type="project" value="UniProtKB-EC"/>
</dbReference>
<keyword evidence="10" id="KW-0677">Repeat</keyword>
<organism evidence="22 23">
    <name type="scientific">Rhodotorula graminis (strain WP1)</name>
    <dbReference type="NCBI Taxonomy" id="578459"/>
    <lineage>
        <taxon>Eukaryota</taxon>
        <taxon>Fungi</taxon>
        <taxon>Dikarya</taxon>
        <taxon>Basidiomycota</taxon>
        <taxon>Pucciniomycotina</taxon>
        <taxon>Microbotryomycetes</taxon>
        <taxon>Sporidiobolales</taxon>
        <taxon>Sporidiobolaceae</taxon>
        <taxon>Rhodotorula</taxon>
    </lineage>
</organism>
<dbReference type="CDD" id="cd03784">
    <property type="entry name" value="GT1_Gtf-like"/>
    <property type="match status" value="1"/>
</dbReference>
<dbReference type="FunFam" id="3.40.50.2000:FF:000009">
    <property type="entry name" value="Sterol 3-beta-glucosyltransferase UGT80A2"/>
    <property type="match status" value="1"/>
</dbReference>
<dbReference type="STRING" id="578459.A0A194S819"/>
<evidence type="ECO:0000256" key="12">
    <source>
        <dbReference type="ARBA" id="ARBA00023011"/>
    </source>
</evidence>
<dbReference type="GO" id="GO:0016126">
    <property type="term" value="P:sterol biosynthetic process"/>
    <property type="evidence" value="ECO:0007669"/>
    <property type="project" value="UniProtKB-KW"/>
</dbReference>
<evidence type="ECO:0000313" key="22">
    <source>
        <dbReference type="EMBL" id="KPV76709.1"/>
    </source>
</evidence>
<dbReference type="InterPro" id="IPR050426">
    <property type="entry name" value="Glycosyltransferase_28"/>
</dbReference>
<dbReference type="PANTHER" id="PTHR48050">
    <property type="entry name" value="STEROL 3-BETA-GLUCOSYLTRANSFERASE"/>
    <property type="match status" value="1"/>
</dbReference>
<keyword evidence="6" id="KW-0963">Cytoplasm</keyword>
<dbReference type="FunFam" id="3.40.50.2000:FF:000029">
    <property type="entry name" value="Sterol 3-beta-glucosyltransferase"/>
    <property type="match status" value="1"/>
</dbReference>
<comment type="similarity">
    <text evidence="3">Belongs to the glycosyltransferase 28 family.</text>
</comment>
<keyword evidence="13" id="KW-0443">Lipid metabolism</keyword>
<evidence type="ECO:0000259" key="21">
    <source>
        <dbReference type="PROSITE" id="PS50003"/>
    </source>
</evidence>
<comment type="catalytic activity">
    <reaction evidence="19">
        <text>a sterol + UDP-alpha-D-glucose = a sterol 3-beta-D-glucoside + UDP + H(+)</text>
        <dbReference type="Rhea" id="RHEA:22724"/>
        <dbReference type="ChEBI" id="CHEBI:15378"/>
        <dbReference type="ChEBI" id="CHEBI:15889"/>
        <dbReference type="ChEBI" id="CHEBI:37424"/>
        <dbReference type="ChEBI" id="CHEBI:58223"/>
        <dbReference type="ChEBI" id="CHEBI:58885"/>
        <dbReference type="EC" id="2.4.1.173"/>
    </reaction>
    <physiologicalReaction direction="left-to-right" evidence="19">
        <dbReference type="Rhea" id="RHEA:22725"/>
    </physiologicalReaction>
</comment>
<dbReference type="EC" id="2.4.1.173" evidence="4"/>
<dbReference type="InterPro" id="IPR001849">
    <property type="entry name" value="PH_domain"/>
</dbReference>
<evidence type="ECO:0000256" key="6">
    <source>
        <dbReference type="ARBA" id="ARBA00022490"/>
    </source>
</evidence>
<dbReference type="InterPro" id="IPR048066">
    <property type="entry name" value="ATG26_PH_GRAM1"/>
</dbReference>
<proteinExistence type="inferred from homology"/>
<dbReference type="Gene3D" id="3.40.50.2000">
    <property type="entry name" value="Glycogen Phosphorylase B"/>
    <property type="match status" value="2"/>
</dbReference>
<dbReference type="Pfam" id="PF00169">
    <property type="entry name" value="PH"/>
    <property type="match status" value="1"/>
</dbReference>
<evidence type="ECO:0000256" key="20">
    <source>
        <dbReference type="SAM" id="MobiDB-lite"/>
    </source>
</evidence>
<dbReference type="Gene3D" id="2.30.29.30">
    <property type="entry name" value="Pleckstrin-homology domain (PH domain)/Phosphotyrosine-binding domain (PTB)"/>
    <property type="match status" value="2"/>
</dbReference>
<dbReference type="GO" id="GO:0005737">
    <property type="term" value="C:cytoplasm"/>
    <property type="evidence" value="ECO:0007669"/>
    <property type="project" value="UniProtKB-SubCell"/>
</dbReference>
<feature type="compositionally biased region" description="Polar residues" evidence="20">
    <location>
        <begin position="893"/>
        <end position="906"/>
    </location>
</feature>
<dbReference type="AlphaFoldDB" id="A0A194S819"/>
<dbReference type="FunFam" id="2.30.29.30:FF:000391">
    <property type="entry name" value="Sterol 3-beta-glucosyltransferase"/>
    <property type="match status" value="1"/>
</dbReference>
<protein>
    <recommendedName>
        <fullName evidence="5">Sterol 3-beta-glucosyltransferase</fullName>
        <ecNumber evidence="4">2.4.1.173</ecNumber>
    </recommendedName>
    <alternativeName>
        <fullName evidence="17">Autophagy-related protein 26</fullName>
    </alternativeName>
</protein>
<evidence type="ECO:0000256" key="15">
    <source>
        <dbReference type="ARBA" id="ARBA00023166"/>
    </source>
</evidence>
<gene>
    <name evidence="22" type="ORF">RHOBADRAFT_34141</name>
</gene>
<feature type="region of interest" description="Disordered" evidence="20">
    <location>
        <begin position="328"/>
        <end position="347"/>
    </location>
</feature>
<dbReference type="GO" id="GO:0005975">
    <property type="term" value="P:carbohydrate metabolic process"/>
    <property type="evidence" value="ECO:0007669"/>
    <property type="project" value="InterPro"/>
</dbReference>
<dbReference type="OMA" id="SAMAGFH"/>
<dbReference type="SMART" id="SM00233">
    <property type="entry name" value="PH"/>
    <property type="match status" value="1"/>
</dbReference>
<evidence type="ECO:0000256" key="4">
    <source>
        <dbReference type="ARBA" id="ARBA00012650"/>
    </source>
</evidence>
<evidence type="ECO:0000256" key="9">
    <source>
        <dbReference type="ARBA" id="ARBA00022679"/>
    </source>
</evidence>
<evidence type="ECO:0000256" key="3">
    <source>
        <dbReference type="ARBA" id="ARBA00006962"/>
    </source>
</evidence>
<keyword evidence="14" id="KW-0472">Membrane</keyword>
<dbReference type="InterPro" id="IPR048065">
    <property type="entry name" value="ATG26_PH_GRAM2"/>
</dbReference>
<dbReference type="PROSITE" id="PS50003">
    <property type="entry name" value="PH_DOMAIN"/>
    <property type="match status" value="1"/>
</dbReference>
<keyword evidence="7" id="KW-0444">Lipid biosynthesis</keyword>
<dbReference type="GO" id="GO:0016020">
    <property type="term" value="C:membrane"/>
    <property type="evidence" value="ECO:0007669"/>
    <property type="project" value="UniProtKB-SubCell"/>
</dbReference>
<dbReference type="GeneID" id="28973622"/>
<dbReference type="SMART" id="SM00568">
    <property type="entry name" value="GRAM"/>
    <property type="match status" value="2"/>
</dbReference>
<dbReference type="EMBL" id="KQ474075">
    <property type="protein sequence ID" value="KPV76709.1"/>
    <property type="molecule type" value="Genomic_DNA"/>
</dbReference>
<evidence type="ECO:0000256" key="7">
    <source>
        <dbReference type="ARBA" id="ARBA00022516"/>
    </source>
</evidence>
<evidence type="ECO:0000256" key="19">
    <source>
        <dbReference type="ARBA" id="ARBA00049453"/>
    </source>
</evidence>
<evidence type="ECO:0000256" key="8">
    <source>
        <dbReference type="ARBA" id="ARBA00022676"/>
    </source>
</evidence>
<dbReference type="OrthoDB" id="10261837at2759"/>
<dbReference type="InterPro" id="IPR002213">
    <property type="entry name" value="UDP_glucos_trans"/>
</dbReference>
<feature type="compositionally biased region" description="Basic and acidic residues" evidence="20">
    <location>
        <begin position="677"/>
        <end position="687"/>
    </location>
</feature>
<dbReference type="RefSeq" id="XP_018272758.1">
    <property type="nucleotide sequence ID" value="XM_018413173.1"/>
</dbReference>
<accession>A0A194S819</accession>
<evidence type="ECO:0000256" key="10">
    <source>
        <dbReference type="ARBA" id="ARBA00022737"/>
    </source>
</evidence>
<dbReference type="SUPFAM" id="SSF53756">
    <property type="entry name" value="UDP-Glycosyltransferase/glycogen phosphorylase"/>
    <property type="match status" value="1"/>
</dbReference>
<dbReference type="InterPro" id="IPR011993">
    <property type="entry name" value="PH-like_dom_sf"/>
</dbReference>
<keyword evidence="11" id="KW-0752">Steroid biosynthesis</keyword>
<keyword evidence="12" id="KW-0756">Sterol biosynthesis</keyword>
<evidence type="ECO:0000256" key="5">
    <source>
        <dbReference type="ARBA" id="ARBA00017894"/>
    </source>
</evidence>
<feature type="region of interest" description="Disordered" evidence="20">
    <location>
        <begin position="294"/>
        <end position="316"/>
    </location>
</feature>
<dbReference type="InterPro" id="IPR010610">
    <property type="entry name" value="EryCIII-like_C"/>
</dbReference>
<feature type="domain" description="PH" evidence="21">
    <location>
        <begin position="49"/>
        <end position="143"/>
    </location>
</feature>
<dbReference type="Pfam" id="PF03033">
    <property type="entry name" value="Glyco_transf_28"/>
    <property type="match status" value="1"/>
</dbReference>
<keyword evidence="9 22" id="KW-0808">Transferase</keyword>
<dbReference type="CDD" id="cd13216">
    <property type="entry name" value="PH-GRAM2_AGT26"/>
    <property type="match status" value="1"/>
</dbReference>
<sequence>MDVFGLDEPEEVVAEYPCWLFRAILLQGFLYVTAGHLCFYAYLAQKEGTTVRSGSLSVRSSRTRRYGKHWFVLKDSVFSWFPSSTDPYFPDGHIDLHYAISVEPSQFHKHHFKVATADKKWHFSADSEASRDEWVKTLKKGVFRCQNEGESVKIAIPLETIVDVEKSSSLEFAETIRVRVYDADEFRRTFGLSEKEILLDRFPAYLFRGLPIFGHVYISSAHFCFRSAGLLTAKTKMILPLSDIIGASKHRSYRIGYSGLMVIIKGHEEVFFELNNSDRRDACLANLDEQRELVKKQKRDQSGDDKKDDESEEHQQLRDLLDLSEARSAGQSPLDLPHPRSEAVQGQPPIMFSSTTSDFITFKPDEPLRVTCLTIGSRGDVQPYIALCKGLMAQGHKCKIASHGEYRKWVEGHGIEFSAVGGDPAELMQLMISHDFFTISFMKEAVGRFRGWLDDLLASAWKACQDTDLLIESPSAIAGFHVAEALRIPYYRAFTMPWSRTRAYPHAFAVPEVHMGGGYNYMTYTMFDQVFWRATSGQVNRWRRDTLKLKPTSLEAMQQHKIPFLYNFSPVVIPPPLDWRENIHVTGYWWLDNPDDSDQSKWEPPEELTKWLDEAKDNDKKVVFIGFGSIIIPDPLEMTRVVVEAAEKAGVYAIVAKGWSDRQKGDDDDGEPDEEKEEKREQNEKRHQELMDKPFIFSVKSIPHDWLFPRISAAVHHGGAGTTGASLRAGLPTIIKPFFGDQHFYADRVSTLGIGSHIRNFTVENLTEALKTAVSDDKQIERARLAGEEIRKEDGVATAIECIYRDLEYARSLVPPRSTALVEGEIAEVEVDDDSSDDDSDSGSSSSSSDEKDEKDEKVDDEKARLKERDATEANPGRPAISAPPTEKVQGVQDPSRSAQDPASPSQRDESRATSSDEGWDVMSRGSAADTTVSASWEDGGDASRASSKARSTRSGPEGGVEGAGGEEDDGGAGLTARMLGFLGKPVKAVKKDA</sequence>
<evidence type="ECO:0000256" key="16">
    <source>
        <dbReference type="ARBA" id="ARBA00023221"/>
    </source>
</evidence>
<dbReference type="SUPFAM" id="SSF50729">
    <property type="entry name" value="PH domain-like"/>
    <property type="match status" value="1"/>
</dbReference>
<evidence type="ECO:0000256" key="14">
    <source>
        <dbReference type="ARBA" id="ARBA00023136"/>
    </source>
</evidence>
<evidence type="ECO:0000313" key="23">
    <source>
        <dbReference type="Proteomes" id="UP000053890"/>
    </source>
</evidence>
<comment type="catalytic activity">
    <reaction evidence="18">
        <text>ergosterol + UDP-alpha-D-glucose = ergosteryl 3-beta-D-glucoside + UDP + H(+)</text>
        <dbReference type="Rhea" id="RHEA:61836"/>
        <dbReference type="ChEBI" id="CHEBI:15378"/>
        <dbReference type="ChEBI" id="CHEBI:16933"/>
        <dbReference type="ChEBI" id="CHEBI:52973"/>
        <dbReference type="ChEBI" id="CHEBI:58223"/>
        <dbReference type="ChEBI" id="CHEBI:58885"/>
    </reaction>
    <physiologicalReaction direction="left-to-right" evidence="18">
        <dbReference type="Rhea" id="RHEA:61837"/>
    </physiologicalReaction>
</comment>
<feature type="region of interest" description="Disordered" evidence="20">
    <location>
        <begin position="661"/>
        <end position="687"/>
    </location>
</feature>
<keyword evidence="23" id="KW-1185">Reference proteome</keyword>
<keyword evidence="15" id="KW-1207">Sterol metabolism</keyword>
<dbReference type="CDD" id="cd13215">
    <property type="entry name" value="PH-GRAM1_AGT26"/>
    <property type="match status" value="1"/>
</dbReference>
<feature type="compositionally biased region" description="Acidic residues" evidence="20">
    <location>
        <begin position="666"/>
        <end position="676"/>
    </location>
</feature>
<dbReference type="InterPro" id="IPR004276">
    <property type="entry name" value="GlycoTrans_28_N"/>
</dbReference>
<feature type="compositionally biased region" description="Low complexity" evidence="20">
    <location>
        <begin position="943"/>
        <end position="956"/>
    </location>
</feature>
<evidence type="ECO:0000256" key="1">
    <source>
        <dbReference type="ARBA" id="ARBA00004170"/>
    </source>
</evidence>
<evidence type="ECO:0000256" key="11">
    <source>
        <dbReference type="ARBA" id="ARBA00022955"/>
    </source>
</evidence>
<keyword evidence="16" id="KW-0753">Steroid metabolism</keyword>
<dbReference type="Proteomes" id="UP000053890">
    <property type="component" value="Unassembled WGS sequence"/>
</dbReference>
<dbReference type="Pfam" id="PF02893">
    <property type="entry name" value="GRAM"/>
    <property type="match status" value="2"/>
</dbReference>
<name>A0A194S819_RHOGW</name>
<reference evidence="22 23" key="1">
    <citation type="journal article" date="2015" name="Front. Microbiol.">
        <title>Genome sequence of the plant growth promoting endophytic yeast Rhodotorula graminis WP1.</title>
        <authorList>
            <person name="Firrincieli A."/>
            <person name="Otillar R."/>
            <person name="Salamov A."/>
            <person name="Schmutz J."/>
            <person name="Khan Z."/>
            <person name="Redman R.S."/>
            <person name="Fleck N.D."/>
            <person name="Lindquist E."/>
            <person name="Grigoriev I.V."/>
            <person name="Doty S.L."/>
        </authorList>
    </citation>
    <scope>NUCLEOTIDE SEQUENCE [LARGE SCALE GENOMIC DNA]</scope>
    <source>
        <strain evidence="22 23">WP1</strain>
    </source>
</reference>
<feature type="compositionally biased region" description="Acidic residues" evidence="20">
    <location>
        <begin position="828"/>
        <end position="841"/>
    </location>
</feature>
<keyword evidence="8" id="KW-0328">Glycosyltransferase</keyword>